<evidence type="ECO:0000313" key="14">
    <source>
        <dbReference type="Proteomes" id="UP000537126"/>
    </source>
</evidence>
<feature type="domain" description="TonB C-terminal" evidence="12">
    <location>
        <begin position="169"/>
        <end position="262"/>
    </location>
</feature>
<evidence type="ECO:0000256" key="4">
    <source>
        <dbReference type="ARBA" id="ARBA00022475"/>
    </source>
</evidence>
<evidence type="ECO:0000256" key="7">
    <source>
        <dbReference type="ARBA" id="ARBA00022927"/>
    </source>
</evidence>
<evidence type="ECO:0000256" key="9">
    <source>
        <dbReference type="ARBA" id="ARBA00023136"/>
    </source>
</evidence>
<evidence type="ECO:0000256" key="11">
    <source>
        <dbReference type="SAM" id="Phobius"/>
    </source>
</evidence>
<dbReference type="InterPro" id="IPR037682">
    <property type="entry name" value="TonB_C"/>
</dbReference>
<keyword evidence="14" id="KW-1185">Reference proteome</keyword>
<organism evidence="13 14">
    <name type="scientific">Thermonema lapsum</name>
    <dbReference type="NCBI Taxonomy" id="28195"/>
    <lineage>
        <taxon>Bacteria</taxon>
        <taxon>Pseudomonadati</taxon>
        <taxon>Bacteroidota</taxon>
        <taxon>Cytophagia</taxon>
        <taxon>Cytophagales</taxon>
        <taxon>Thermonemataceae</taxon>
        <taxon>Thermonema</taxon>
    </lineage>
</organism>
<keyword evidence="5" id="KW-0997">Cell inner membrane</keyword>
<comment type="similarity">
    <text evidence="2">Belongs to the TonB family.</text>
</comment>
<dbReference type="GO" id="GO:0031992">
    <property type="term" value="F:energy transducer activity"/>
    <property type="evidence" value="ECO:0007669"/>
    <property type="project" value="InterPro"/>
</dbReference>
<feature type="compositionally biased region" description="Basic and acidic residues" evidence="10">
    <location>
        <begin position="1"/>
        <end position="10"/>
    </location>
</feature>
<evidence type="ECO:0000313" key="13">
    <source>
        <dbReference type="EMBL" id="NIK73555.1"/>
    </source>
</evidence>
<keyword evidence="9 11" id="KW-0472">Membrane</keyword>
<evidence type="ECO:0000256" key="2">
    <source>
        <dbReference type="ARBA" id="ARBA00006555"/>
    </source>
</evidence>
<gene>
    <name evidence="13" type="ORF">FHS56_001041</name>
</gene>
<accession>A0A846MQ26</accession>
<dbReference type="GO" id="GO:0015891">
    <property type="term" value="P:siderophore transport"/>
    <property type="evidence" value="ECO:0007669"/>
    <property type="project" value="InterPro"/>
</dbReference>
<reference evidence="13 14" key="1">
    <citation type="submission" date="2020-03" db="EMBL/GenBank/DDBJ databases">
        <title>Genomic Encyclopedia of Type Strains, Phase IV (KMG-IV): sequencing the most valuable type-strain genomes for metagenomic binning, comparative biology and taxonomic classification.</title>
        <authorList>
            <person name="Goeker M."/>
        </authorList>
    </citation>
    <scope>NUCLEOTIDE SEQUENCE [LARGE SCALE GENOMIC DNA]</scope>
    <source>
        <strain evidence="13 14">DSM 5718</strain>
    </source>
</reference>
<dbReference type="GO" id="GO:0030288">
    <property type="term" value="C:outer membrane-bounded periplasmic space"/>
    <property type="evidence" value="ECO:0007669"/>
    <property type="project" value="InterPro"/>
</dbReference>
<dbReference type="SUPFAM" id="SSF74653">
    <property type="entry name" value="TolA/TonB C-terminal domain"/>
    <property type="match status" value="1"/>
</dbReference>
<keyword evidence="4" id="KW-1003">Cell membrane</keyword>
<dbReference type="AlphaFoldDB" id="A0A846MQ26"/>
<protein>
    <submittedName>
        <fullName evidence="13">Protein TonB</fullName>
    </submittedName>
</protein>
<evidence type="ECO:0000256" key="5">
    <source>
        <dbReference type="ARBA" id="ARBA00022519"/>
    </source>
</evidence>
<dbReference type="InterPro" id="IPR051045">
    <property type="entry name" value="TonB-dependent_transducer"/>
</dbReference>
<keyword evidence="6 11" id="KW-0812">Transmembrane</keyword>
<dbReference type="RefSeq" id="WP_166918782.1">
    <property type="nucleotide sequence ID" value="NZ_JAASRN010000001.1"/>
</dbReference>
<comment type="subcellular location">
    <subcellularLocation>
        <location evidence="1">Cell inner membrane</location>
        <topology evidence="1">Single-pass membrane protein</topology>
        <orientation evidence="1">Periplasmic side</orientation>
    </subcellularLocation>
</comment>
<feature type="compositionally biased region" description="Polar residues" evidence="10">
    <location>
        <begin position="11"/>
        <end position="23"/>
    </location>
</feature>
<sequence>MDLEKNKQETSQEMPSGTGQSKGRGTPLYKKNPEVDPERYTGLFFALGLVIALSLVLAAFKWRSYEKKEIIKQKEMDEVFEVALEYIPPTVQLPPPPSAQMVEPEEPELVEVPDEKKIEEVVKIQEQDTPPVIAPPVTDVMPAVAPPPPLEPSGPVESFAVDNRAELMQELENIRIYVQKNVTYPREAKRRNIQGTVFVKFVLKKDGTIGNVEVLRGGELGDGILAEEVIRVLKGTSGWKPAKQRGRPVDVKLNMPISFVLK</sequence>
<keyword evidence="3" id="KW-0813">Transport</keyword>
<dbReference type="GO" id="GO:0055085">
    <property type="term" value="P:transmembrane transport"/>
    <property type="evidence" value="ECO:0007669"/>
    <property type="project" value="InterPro"/>
</dbReference>
<evidence type="ECO:0000256" key="3">
    <source>
        <dbReference type="ARBA" id="ARBA00022448"/>
    </source>
</evidence>
<dbReference type="NCBIfam" id="TIGR01352">
    <property type="entry name" value="tonB_Cterm"/>
    <property type="match status" value="1"/>
</dbReference>
<keyword evidence="7" id="KW-0653">Protein transport</keyword>
<evidence type="ECO:0000256" key="10">
    <source>
        <dbReference type="SAM" id="MobiDB-lite"/>
    </source>
</evidence>
<dbReference type="PRINTS" id="PR01374">
    <property type="entry name" value="TONBPROTEIN"/>
</dbReference>
<dbReference type="GO" id="GO:0015031">
    <property type="term" value="P:protein transport"/>
    <property type="evidence" value="ECO:0007669"/>
    <property type="project" value="UniProtKB-KW"/>
</dbReference>
<dbReference type="PROSITE" id="PS52015">
    <property type="entry name" value="TONB_CTD"/>
    <property type="match status" value="1"/>
</dbReference>
<evidence type="ECO:0000256" key="6">
    <source>
        <dbReference type="ARBA" id="ARBA00022692"/>
    </source>
</evidence>
<feature type="transmembrane region" description="Helical" evidence="11">
    <location>
        <begin position="40"/>
        <end position="60"/>
    </location>
</feature>
<feature type="region of interest" description="Disordered" evidence="10">
    <location>
        <begin position="1"/>
        <end position="33"/>
    </location>
</feature>
<dbReference type="Proteomes" id="UP000537126">
    <property type="component" value="Unassembled WGS sequence"/>
</dbReference>
<evidence type="ECO:0000256" key="8">
    <source>
        <dbReference type="ARBA" id="ARBA00022989"/>
    </source>
</evidence>
<dbReference type="InterPro" id="IPR003538">
    <property type="entry name" value="TonB"/>
</dbReference>
<evidence type="ECO:0000259" key="12">
    <source>
        <dbReference type="PROSITE" id="PS52015"/>
    </source>
</evidence>
<dbReference type="InterPro" id="IPR006260">
    <property type="entry name" value="TonB/TolA_C"/>
</dbReference>
<name>A0A846MQ26_9BACT</name>
<dbReference type="PANTHER" id="PTHR33446:SF2">
    <property type="entry name" value="PROTEIN TONB"/>
    <property type="match status" value="1"/>
</dbReference>
<dbReference type="EMBL" id="JAASRN010000001">
    <property type="protein sequence ID" value="NIK73555.1"/>
    <property type="molecule type" value="Genomic_DNA"/>
</dbReference>
<proteinExistence type="inferred from homology"/>
<dbReference type="PANTHER" id="PTHR33446">
    <property type="entry name" value="PROTEIN TONB-RELATED"/>
    <property type="match status" value="1"/>
</dbReference>
<dbReference type="GO" id="GO:0098797">
    <property type="term" value="C:plasma membrane protein complex"/>
    <property type="evidence" value="ECO:0007669"/>
    <property type="project" value="TreeGrafter"/>
</dbReference>
<dbReference type="Pfam" id="PF03544">
    <property type="entry name" value="TonB_C"/>
    <property type="match status" value="1"/>
</dbReference>
<keyword evidence="8 11" id="KW-1133">Transmembrane helix</keyword>
<dbReference type="Gene3D" id="3.30.1150.10">
    <property type="match status" value="1"/>
</dbReference>
<evidence type="ECO:0000256" key="1">
    <source>
        <dbReference type="ARBA" id="ARBA00004383"/>
    </source>
</evidence>
<comment type="caution">
    <text evidence="13">The sequence shown here is derived from an EMBL/GenBank/DDBJ whole genome shotgun (WGS) entry which is preliminary data.</text>
</comment>